<evidence type="ECO:0000256" key="6">
    <source>
        <dbReference type="ARBA" id="ARBA00022695"/>
    </source>
</evidence>
<evidence type="ECO:0000256" key="2">
    <source>
        <dbReference type="ARBA" id="ARBA00010480"/>
    </source>
</evidence>
<evidence type="ECO:0000256" key="8">
    <source>
        <dbReference type="ARBA" id="ARBA00022842"/>
    </source>
</evidence>
<keyword evidence="13" id="KW-1185">Reference proteome</keyword>
<evidence type="ECO:0000256" key="10">
    <source>
        <dbReference type="RuleBase" id="RU003706"/>
    </source>
</evidence>
<dbReference type="GO" id="GO:0008879">
    <property type="term" value="F:glucose-1-phosphate thymidylyltransferase activity"/>
    <property type="evidence" value="ECO:0007669"/>
    <property type="project" value="UniProtKB-EC"/>
</dbReference>
<dbReference type="Gene3D" id="3.90.550.10">
    <property type="entry name" value="Spore Coat Polysaccharide Biosynthesis Protein SpsA, Chain A"/>
    <property type="match status" value="1"/>
</dbReference>
<feature type="domain" description="Nucleotidyl transferase" evidence="11">
    <location>
        <begin position="2"/>
        <end position="237"/>
    </location>
</feature>
<evidence type="ECO:0000259" key="11">
    <source>
        <dbReference type="Pfam" id="PF00483"/>
    </source>
</evidence>
<evidence type="ECO:0000256" key="4">
    <source>
        <dbReference type="ARBA" id="ARBA00017654"/>
    </source>
</evidence>
<comment type="catalytic activity">
    <reaction evidence="9 10">
        <text>dTTP + alpha-D-glucose 1-phosphate + H(+) = dTDP-alpha-D-glucose + diphosphate</text>
        <dbReference type="Rhea" id="RHEA:15225"/>
        <dbReference type="ChEBI" id="CHEBI:15378"/>
        <dbReference type="ChEBI" id="CHEBI:33019"/>
        <dbReference type="ChEBI" id="CHEBI:37568"/>
        <dbReference type="ChEBI" id="CHEBI:57477"/>
        <dbReference type="ChEBI" id="CHEBI:58601"/>
        <dbReference type="EC" id="2.7.7.24"/>
    </reaction>
</comment>
<dbReference type="InterPro" id="IPR029044">
    <property type="entry name" value="Nucleotide-diphossugar_trans"/>
</dbReference>
<keyword evidence="8 10" id="KW-0460">Magnesium</keyword>
<evidence type="ECO:0000256" key="9">
    <source>
        <dbReference type="ARBA" id="ARBA00049336"/>
    </source>
</evidence>
<reference evidence="12" key="1">
    <citation type="submission" date="2022-09" db="EMBL/GenBank/DDBJ databases">
        <title>Culturomic study of gut microbiota in children with autism spectrum disorder.</title>
        <authorList>
            <person name="Efimov B.A."/>
            <person name="Chaplin A.V."/>
            <person name="Sokolova S.R."/>
            <person name="Pikina A.P."/>
            <person name="Korzhanova M."/>
            <person name="Belova V."/>
            <person name="Korostin D."/>
        </authorList>
    </citation>
    <scope>NUCLEOTIDE SEQUENCE</scope>
    <source>
        <strain evidence="12">ASD5510</strain>
    </source>
</reference>
<evidence type="ECO:0000313" key="12">
    <source>
        <dbReference type="EMBL" id="MCU7378687.1"/>
    </source>
</evidence>
<comment type="similarity">
    <text evidence="2 10">Belongs to the glucose-1-phosphate thymidylyltransferase family.</text>
</comment>
<dbReference type="EMBL" id="JAOSHN010000004">
    <property type="protein sequence ID" value="MCU7378687.1"/>
    <property type="molecule type" value="Genomic_DNA"/>
</dbReference>
<gene>
    <name evidence="12" type="primary">rfbA</name>
    <name evidence="12" type="ORF">OBO34_10005</name>
</gene>
<dbReference type="GO" id="GO:0046872">
    <property type="term" value="F:metal ion binding"/>
    <property type="evidence" value="ECO:0007669"/>
    <property type="project" value="UniProtKB-KW"/>
</dbReference>
<dbReference type="NCBIfam" id="TIGR01207">
    <property type="entry name" value="rmlA"/>
    <property type="match status" value="1"/>
</dbReference>
<evidence type="ECO:0000256" key="7">
    <source>
        <dbReference type="ARBA" id="ARBA00022723"/>
    </source>
</evidence>
<dbReference type="Pfam" id="PF00483">
    <property type="entry name" value="NTP_transferase"/>
    <property type="match status" value="1"/>
</dbReference>
<evidence type="ECO:0000256" key="5">
    <source>
        <dbReference type="ARBA" id="ARBA00022679"/>
    </source>
</evidence>
<dbReference type="EC" id="2.7.7.24" evidence="3 10"/>
<evidence type="ECO:0000313" key="13">
    <source>
        <dbReference type="Proteomes" id="UP001065549"/>
    </source>
</evidence>
<evidence type="ECO:0000256" key="3">
    <source>
        <dbReference type="ARBA" id="ARBA00012461"/>
    </source>
</evidence>
<dbReference type="InterPro" id="IPR005907">
    <property type="entry name" value="G1P_thy_trans_s"/>
</dbReference>
<dbReference type="Proteomes" id="UP001065549">
    <property type="component" value="Unassembled WGS sequence"/>
</dbReference>
<sequence length="285" mass="32323">MKGILLTAGKGSRLYPMTKATNKALLPVYDKPLIYYPLDTLMQAGIREILIIISPGNEDAFEELLGDGSDLGLSITYKVQVEARGIADALILGKEFIGSDDICLILGDNIFYHPKIKEMLQITEKEMDGAVVFGYWVEDPRPFGVAEFDEWGRVVSIEEKPQNPKSNYIIPGLYFYDNQAIEIAQNLKPSQRGELEITDVNAEYLQRGQLRIIPMEKDVLWFDAGNADRLFRASEAIRRLQQDGRYIGCIEETAYENGYISLDHIHSLGERIVMTEYGQYLKELK</sequence>
<proteinExistence type="inferred from homology"/>
<dbReference type="SUPFAM" id="SSF53448">
    <property type="entry name" value="Nucleotide-diphospho-sugar transferases"/>
    <property type="match status" value="1"/>
</dbReference>
<dbReference type="PANTHER" id="PTHR43532">
    <property type="entry name" value="GLUCOSE-1-PHOSPHATE THYMIDYLYLTRANSFERASE"/>
    <property type="match status" value="1"/>
</dbReference>
<keyword evidence="7 10" id="KW-0479">Metal-binding</keyword>
<comment type="function">
    <text evidence="10">Catalyzes the formation of dTDP-glucose, from dTTP and glucose 1-phosphate, as well as its pyrophosphorolysis.</text>
</comment>
<dbReference type="InterPro" id="IPR005835">
    <property type="entry name" value="NTP_transferase_dom"/>
</dbReference>
<protein>
    <recommendedName>
        <fullName evidence="4 10">Glucose-1-phosphate thymidylyltransferase</fullName>
        <ecNumber evidence="3 10">2.7.7.24</ecNumber>
    </recommendedName>
</protein>
<keyword evidence="5 10" id="KW-0808">Transferase</keyword>
<comment type="caution">
    <text evidence="12">The sequence shown here is derived from an EMBL/GenBank/DDBJ whole genome shotgun (WGS) entry which is preliminary data.</text>
</comment>
<accession>A0A9J6QUS2</accession>
<evidence type="ECO:0000256" key="1">
    <source>
        <dbReference type="ARBA" id="ARBA00001946"/>
    </source>
</evidence>
<keyword evidence="6 10" id="KW-0548">Nucleotidyltransferase</keyword>
<dbReference type="RefSeq" id="WP_227754836.1">
    <property type="nucleotide sequence ID" value="NZ_JAOSHN010000004.1"/>
</dbReference>
<dbReference type="PANTHER" id="PTHR43532:SF1">
    <property type="entry name" value="GLUCOSE-1-PHOSPHATE THYMIDYLYLTRANSFERASE 1"/>
    <property type="match status" value="1"/>
</dbReference>
<organism evidence="12 13">
    <name type="scientific">Hominibacterium faecale</name>
    <dbReference type="NCBI Taxonomy" id="2839743"/>
    <lineage>
        <taxon>Bacteria</taxon>
        <taxon>Bacillati</taxon>
        <taxon>Bacillota</taxon>
        <taxon>Clostridia</taxon>
        <taxon>Peptostreptococcales</taxon>
        <taxon>Anaerovoracaceae</taxon>
        <taxon>Hominibacterium</taxon>
    </lineage>
</organism>
<comment type="cofactor">
    <cofactor evidence="1">
        <name>Mg(2+)</name>
        <dbReference type="ChEBI" id="CHEBI:18420"/>
    </cofactor>
</comment>
<dbReference type="AlphaFoldDB" id="A0A9J6QUS2"/>
<name>A0A9J6QUS2_9FIRM</name>